<feature type="region of interest" description="Disordered" evidence="1">
    <location>
        <begin position="443"/>
        <end position="469"/>
    </location>
</feature>
<dbReference type="OrthoDB" id="3795553at2759"/>
<protein>
    <submittedName>
        <fullName evidence="2">Uncharacterized protein</fullName>
    </submittedName>
</protein>
<name>A0A6A5Z9X2_9PLEO</name>
<sequence length="538" mass="58742">MSIKRLALRTKKSLSGLYSFSNANESSSPESPGKSSLRVNENVDPTFDEFGLSHGGPSSPPTPGKNSLSPSRRKRFFGSFRKMRSSNSSPVIQPKDEPAAVPETPTRHARPSLALNFEISPPDQPMFDPTRKASSSSSIEVQHSSPITVPNSARQDLPRTETPPLAEFEVGSVPDTPAPLNRQSVQECILSHSISATQRSPKHEALEAKLGADPNPTPMPGTHLPLEELKTPDIVVTSPQPAVREVDEGYFDLPLTKIEEQSDHTSSIVASTIATSLSDAEPTVNLNPDKDPKPDPSLSPEPVPVPCPEPDPSPPNSPVPGSHAKSDDTVSKPTAISPKECRMPKLESDPYMLDAEARQSLENKTKLSYAYLAKYADAGWEQICDLQRRPSTWSRHTGLYDGTGYGEEPPANLHDLLTTACKRANNASDTTHETLVESVSTFPDTIEGEEDTKSRPQSPAVTEEQPPIDEGEALQEIIRAYAQPMLDQPMLDLEEAREEQASIHLLKRTAEEDTIAYEEKMKNEMKMSARVINRSLGG</sequence>
<feature type="compositionally biased region" description="Low complexity" evidence="1">
    <location>
        <begin position="134"/>
        <end position="145"/>
    </location>
</feature>
<feature type="compositionally biased region" description="Pro residues" evidence="1">
    <location>
        <begin position="295"/>
        <end position="318"/>
    </location>
</feature>
<proteinExistence type="predicted"/>
<dbReference type="AlphaFoldDB" id="A0A6A5Z9X2"/>
<organism evidence="2 3">
    <name type="scientific">Lophiotrema nucula</name>
    <dbReference type="NCBI Taxonomy" id="690887"/>
    <lineage>
        <taxon>Eukaryota</taxon>
        <taxon>Fungi</taxon>
        <taxon>Dikarya</taxon>
        <taxon>Ascomycota</taxon>
        <taxon>Pezizomycotina</taxon>
        <taxon>Dothideomycetes</taxon>
        <taxon>Pleosporomycetidae</taxon>
        <taxon>Pleosporales</taxon>
        <taxon>Lophiotremataceae</taxon>
        <taxon>Lophiotrema</taxon>
    </lineage>
</organism>
<evidence type="ECO:0000313" key="2">
    <source>
        <dbReference type="EMBL" id="KAF2115874.1"/>
    </source>
</evidence>
<feature type="compositionally biased region" description="Low complexity" evidence="1">
    <location>
        <begin position="19"/>
        <end position="36"/>
    </location>
</feature>
<evidence type="ECO:0000256" key="1">
    <source>
        <dbReference type="SAM" id="MobiDB-lite"/>
    </source>
</evidence>
<gene>
    <name evidence="2" type="ORF">BDV96DRAFT_59540</name>
</gene>
<keyword evidence="3" id="KW-1185">Reference proteome</keyword>
<evidence type="ECO:0000313" key="3">
    <source>
        <dbReference type="Proteomes" id="UP000799770"/>
    </source>
</evidence>
<feature type="region of interest" description="Disordered" evidence="1">
    <location>
        <begin position="17"/>
        <end position="180"/>
    </location>
</feature>
<feature type="region of interest" description="Disordered" evidence="1">
    <location>
        <begin position="209"/>
        <end position="232"/>
    </location>
</feature>
<dbReference type="Proteomes" id="UP000799770">
    <property type="component" value="Unassembled WGS sequence"/>
</dbReference>
<feature type="compositionally biased region" description="Basic residues" evidence="1">
    <location>
        <begin position="71"/>
        <end position="84"/>
    </location>
</feature>
<feature type="region of interest" description="Disordered" evidence="1">
    <location>
        <begin position="257"/>
        <end position="347"/>
    </location>
</feature>
<accession>A0A6A5Z9X2</accession>
<dbReference type="EMBL" id="ML977322">
    <property type="protein sequence ID" value="KAF2115874.1"/>
    <property type="molecule type" value="Genomic_DNA"/>
</dbReference>
<feature type="compositionally biased region" description="Low complexity" evidence="1">
    <location>
        <begin position="265"/>
        <end position="278"/>
    </location>
</feature>
<reference evidence="2" key="1">
    <citation type="journal article" date="2020" name="Stud. Mycol.">
        <title>101 Dothideomycetes genomes: a test case for predicting lifestyles and emergence of pathogens.</title>
        <authorList>
            <person name="Haridas S."/>
            <person name="Albert R."/>
            <person name="Binder M."/>
            <person name="Bloem J."/>
            <person name="Labutti K."/>
            <person name="Salamov A."/>
            <person name="Andreopoulos B."/>
            <person name="Baker S."/>
            <person name="Barry K."/>
            <person name="Bills G."/>
            <person name="Bluhm B."/>
            <person name="Cannon C."/>
            <person name="Castanera R."/>
            <person name="Culley D."/>
            <person name="Daum C."/>
            <person name="Ezra D."/>
            <person name="Gonzalez J."/>
            <person name="Henrissat B."/>
            <person name="Kuo A."/>
            <person name="Liang C."/>
            <person name="Lipzen A."/>
            <person name="Lutzoni F."/>
            <person name="Magnuson J."/>
            <person name="Mondo S."/>
            <person name="Nolan M."/>
            <person name="Ohm R."/>
            <person name="Pangilinan J."/>
            <person name="Park H.-J."/>
            <person name="Ramirez L."/>
            <person name="Alfaro M."/>
            <person name="Sun H."/>
            <person name="Tritt A."/>
            <person name="Yoshinaga Y."/>
            <person name="Zwiers L.-H."/>
            <person name="Turgeon B."/>
            <person name="Goodwin S."/>
            <person name="Spatafora J."/>
            <person name="Crous P."/>
            <person name="Grigoriev I."/>
        </authorList>
    </citation>
    <scope>NUCLEOTIDE SEQUENCE</scope>
    <source>
        <strain evidence="2">CBS 627.86</strain>
    </source>
</reference>